<feature type="compositionally biased region" description="Basic and acidic residues" evidence="1">
    <location>
        <begin position="45"/>
        <end position="54"/>
    </location>
</feature>
<dbReference type="HOGENOM" id="CLU_2833025_0_0_1"/>
<name>A0A0C3Q6X6_9AGAM</name>
<evidence type="ECO:0000256" key="1">
    <source>
        <dbReference type="SAM" id="MobiDB-lite"/>
    </source>
</evidence>
<feature type="compositionally biased region" description="Acidic residues" evidence="1">
    <location>
        <begin position="55"/>
        <end position="66"/>
    </location>
</feature>
<dbReference type="Proteomes" id="UP000054248">
    <property type="component" value="Unassembled WGS sequence"/>
</dbReference>
<dbReference type="EMBL" id="KN823046">
    <property type="protein sequence ID" value="KIO25225.1"/>
    <property type="molecule type" value="Genomic_DNA"/>
</dbReference>
<feature type="compositionally biased region" description="Basic residues" evidence="1">
    <location>
        <begin position="1"/>
        <end position="12"/>
    </location>
</feature>
<evidence type="ECO:0000313" key="2">
    <source>
        <dbReference type="EMBL" id="KIO25225.1"/>
    </source>
</evidence>
<organism evidence="2 3">
    <name type="scientific">Tulasnella calospora MUT 4182</name>
    <dbReference type="NCBI Taxonomy" id="1051891"/>
    <lineage>
        <taxon>Eukaryota</taxon>
        <taxon>Fungi</taxon>
        <taxon>Dikarya</taxon>
        <taxon>Basidiomycota</taxon>
        <taxon>Agaricomycotina</taxon>
        <taxon>Agaricomycetes</taxon>
        <taxon>Cantharellales</taxon>
        <taxon>Tulasnellaceae</taxon>
        <taxon>Tulasnella</taxon>
    </lineage>
</organism>
<dbReference type="AlphaFoldDB" id="A0A0C3Q6X6"/>
<reference evidence="2 3" key="1">
    <citation type="submission" date="2014-04" db="EMBL/GenBank/DDBJ databases">
        <authorList>
            <consortium name="DOE Joint Genome Institute"/>
            <person name="Kuo A."/>
            <person name="Girlanda M."/>
            <person name="Perotto S."/>
            <person name="Kohler A."/>
            <person name="Nagy L.G."/>
            <person name="Floudas D."/>
            <person name="Copeland A."/>
            <person name="Barry K.W."/>
            <person name="Cichocki N."/>
            <person name="Veneault-Fourrey C."/>
            <person name="LaButti K."/>
            <person name="Lindquist E.A."/>
            <person name="Lipzen A."/>
            <person name="Lundell T."/>
            <person name="Morin E."/>
            <person name="Murat C."/>
            <person name="Sun H."/>
            <person name="Tunlid A."/>
            <person name="Henrissat B."/>
            <person name="Grigoriev I.V."/>
            <person name="Hibbett D.S."/>
            <person name="Martin F."/>
            <person name="Nordberg H.P."/>
            <person name="Cantor M.N."/>
            <person name="Hua S.X."/>
        </authorList>
    </citation>
    <scope>NUCLEOTIDE SEQUENCE [LARGE SCALE GENOMIC DNA]</scope>
    <source>
        <strain evidence="2 3">MUT 4182</strain>
    </source>
</reference>
<protein>
    <submittedName>
        <fullName evidence="2">Uncharacterized protein</fullName>
    </submittedName>
</protein>
<feature type="region of interest" description="Disordered" evidence="1">
    <location>
        <begin position="1"/>
        <end position="66"/>
    </location>
</feature>
<reference evidence="3" key="2">
    <citation type="submission" date="2015-01" db="EMBL/GenBank/DDBJ databases">
        <title>Evolutionary Origins and Diversification of the Mycorrhizal Mutualists.</title>
        <authorList>
            <consortium name="DOE Joint Genome Institute"/>
            <consortium name="Mycorrhizal Genomics Consortium"/>
            <person name="Kohler A."/>
            <person name="Kuo A."/>
            <person name="Nagy L.G."/>
            <person name="Floudas D."/>
            <person name="Copeland A."/>
            <person name="Barry K.W."/>
            <person name="Cichocki N."/>
            <person name="Veneault-Fourrey C."/>
            <person name="LaButti K."/>
            <person name="Lindquist E.A."/>
            <person name="Lipzen A."/>
            <person name="Lundell T."/>
            <person name="Morin E."/>
            <person name="Murat C."/>
            <person name="Riley R."/>
            <person name="Ohm R."/>
            <person name="Sun H."/>
            <person name="Tunlid A."/>
            <person name="Henrissat B."/>
            <person name="Grigoriev I.V."/>
            <person name="Hibbett D.S."/>
            <person name="Martin F."/>
        </authorList>
    </citation>
    <scope>NUCLEOTIDE SEQUENCE [LARGE SCALE GENOMIC DNA]</scope>
    <source>
        <strain evidence="3">MUT 4182</strain>
    </source>
</reference>
<sequence>MKRKGKKKQKRETKREERVVQEAATKMGLQESQRPINERTQLPADKARQMKASEKEDDDANGEGGD</sequence>
<keyword evidence="3" id="KW-1185">Reference proteome</keyword>
<evidence type="ECO:0000313" key="3">
    <source>
        <dbReference type="Proteomes" id="UP000054248"/>
    </source>
</evidence>
<proteinExistence type="predicted"/>
<accession>A0A0C3Q6X6</accession>
<feature type="compositionally biased region" description="Polar residues" evidence="1">
    <location>
        <begin position="30"/>
        <end position="40"/>
    </location>
</feature>
<gene>
    <name evidence="2" type="ORF">M407DRAFT_244149</name>
</gene>